<dbReference type="InterPro" id="IPR035516">
    <property type="entry name" value="Gyrase/topoIV_suA_C"/>
</dbReference>
<comment type="similarity">
    <text evidence="2">Belongs to the type II topoisomerase GyrA/ParC subunit family.</text>
</comment>
<dbReference type="EC" id="5.6.2.2" evidence="3"/>
<evidence type="ECO:0000259" key="8">
    <source>
        <dbReference type="PROSITE" id="PS52040"/>
    </source>
</evidence>
<organism evidence="9 10">
    <name type="scientific">Vallitalea guaymasensis</name>
    <dbReference type="NCBI Taxonomy" id="1185412"/>
    <lineage>
        <taxon>Bacteria</taxon>
        <taxon>Bacillati</taxon>
        <taxon>Bacillota</taxon>
        <taxon>Clostridia</taxon>
        <taxon>Lachnospirales</taxon>
        <taxon>Vallitaleaceae</taxon>
        <taxon>Vallitalea</taxon>
    </lineage>
</organism>
<dbReference type="GO" id="GO:0003677">
    <property type="term" value="F:DNA binding"/>
    <property type="evidence" value="ECO:0007669"/>
    <property type="project" value="UniProtKB-UniRule"/>
</dbReference>
<keyword evidence="5 7" id="KW-0238">DNA-binding</keyword>
<evidence type="ECO:0000313" key="10">
    <source>
        <dbReference type="Proteomes" id="UP000677305"/>
    </source>
</evidence>
<dbReference type="EMBL" id="CP058561">
    <property type="protein sequence ID" value="QUH31595.1"/>
    <property type="molecule type" value="Genomic_DNA"/>
</dbReference>
<dbReference type="Gene3D" id="3.90.199.10">
    <property type="entry name" value="Topoisomerase II, domain 5"/>
    <property type="match status" value="1"/>
</dbReference>
<accession>A0A8J8MFD1</accession>
<dbReference type="Gene3D" id="1.10.268.10">
    <property type="entry name" value="Topoisomerase, domain 3"/>
    <property type="match status" value="1"/>
</dbReference>
<dbReference type="NCBIfam" id="NF004044">
    <property type="entry name" value="PRK05561.1"/>
    <property type="match status" value="1"/>
</dbReference>
<comment type="catalytic activity">
    <reaction evidence="1 7">
        <text>ATP-dependent breakage, passage and rejoining of double-stranded DNA.</text>
        <dbReference type="EC" id="5.6.2.2"/>
    </reaction>
</comment>
<evidence type="ECO:0000256" key="5">
    <source>
        <dbReference type="ARBA" id="ARBA00023125"/>
    </source>
</evidence>
<proteinExistence type="inferred from homology"/>
<dbReference type="Pfam" id="PF00521">
    <property type="entry name" value="DNA_topoisoIV"/>
    <property type="match status" value="1"/>
</dbReference>
<evidence type="ECO:0000313" key="9">
    <source>
        <dbReference type="EMBL" id="QUH31595.1"/>
    </source>
</evidence>
<keyword evidence="4 7" id="KW-0799">Topoisomerase</keyword>
<dbReference type="SUPFAM" id="SSF56719">
    <property type="entry name" value="Type II DNA topoisomerase"/>
    <property type="match status" value="1"/>
</dbReference>
<dbReference type="SMART" id="SM00434">
    <property type="entry name" value="TOP4c"/>
    <property type="match status" value="1"/>
</dbReference>
<reference evidence="9 10" key="1">
    <citation type="submission" date="2020-07" db="EMBL/GenBank/DDBJ databases">
        <title>Vallitalea guaymasensis genome.</title>
        <authorList>
            <person name="Postec A."/>
        </authorList>
    </citation>
    <scope>NUCLEOTIDE SEQUENCE [LARGE SCALE GENOMIC DNA]</scope>
    <source>
        <strain evidence="9 10">Ra1766G1</strain>
    </source>
</reference>
<dbReference type="GO" id="GO:0034335">
    <property type="term" value="F:DNA negative supercoiling activity"/>
    <property type="evidence" value="ECO:0007669"/>
    <property type="project" value="UniProtKB-ARBA"/>
</dbReference>
<name>A0A8J8MFD1_9FIRM</name>
<evidence type="ECO:0000256" key="6">
    <source>
        <dbReference type="ARBA" id="ARBA00023235"/>
    </source>
</evidence>
<dbReference type="GO" id="GO:0005524">
    <property type="term" value="F:ATP binding"/>
    <property type="evidence" value="ECO:0007669"/>
    <property type="project" value="InterPro"/>
</dbReference>
<dbReference type="InterPro" id="IPR013758">
    <property type="entry name" value="Topo_IIA_A/C_ab"/>
</dbReference>
<dbReference type="GO" id="GO:0005737">
    <property type="term" value="C:cytoplasm"/>
    <property type="evidence" value="ECO:0007669"/>
    <property type="project" value="TreeGrafter"/>
</dbReference>
<evidence type="ECO:0000256" key="1">
    <source>
        <dbReference type="ARBA" id="ARBA00000185"/>
    </source>
</evidence>
<dbReference type="KEGG" id="vgu:HYG85_22760"/>
<evidence type="ECO:0000256" key="2">
    <source>
        <dbReference type="ARBA" id="ARBA00008263"/>
    </source>
</evidence>
<dbReference type="PANTHER" id="PTHR43493">
    <property type="entry name" value="DNA GYRASE/TOPOISOMERASE SUBUNIT A"/>
    <property type="match status" value="1"/>
</dbReference>
<keyword evidence="6 7" id="KW-0413">Isomerase</keyword>
<dbReference type="SUPFAM" id="SSF101904">
    <property type="entry name" value="GyrA/ParC C-terminal domain-like"/>
    <property type="match status" value="1"/>
</dbReference>
<dbReference type="Gene3D" id="2.120.10.90">
    <property type="entry name" value="DNA gyrase/topoisomerase IV, subunit A, C-terminal"/>
    <property type="match status" value="1"/>
</dbReference>
<gene>
    <name evidence="9" type="ORF">HYG85_22760</name>
</gene>
<dbReference type="FunFam" id="3.30.1360.40:FF:000002">
    <property type="entry name" value="DNA gyrase subunit A"/>
    <property type="match status" value="1"/>
</dbReference>
<dbReference type="InterPro" id="IPR013760">
    <property type="entry name" value="Topo_IIA-like_dom_sf"/>
</dbReference>
<dbReference type="PANTHER" id="PTHR43493:SF5">
    <property type="entry name" value="DNA GYRASE SUBUNIT A, CHLOROPLASTIC_MITOCHONDRIAL"/>
    <property type="match status" value="1"/>
</dbReference>
<dbReference type="RefSeq" id="WP_212691566.1">
    <property type="nucleotide sequence ID" value="NZ_CP058561.1"/>
</dbReference>
<dbReference type="Gene3D" id="3.30.1360.40">
    <property type="match status" value="1"/>
</dbReference>
<evidence type="ECO:0000256" key="4">
    <source>
        <dbReference type="ARBA" id="ARBA00023029"/>
    </source>
</evidence>
<dbReference type="InterPro" id="IPR013757">
    <property type="entry name" value="Topo_IIA_A_a_sf"/>
</dbReference>
<dbReference type="InterPro" id="IPR050220">
    <property type="entry name" value="Type_II_DNA_Topoisomerases"/>
</dbReference>
<feature type="active site" description="O-(5'-phospho-DNA)-tyrosine intermediate" evidence="7">
    <location>
        <position position="129"/>
    </location>
</feature>
<dbReference type="Pfam" id="PF03989">
    <property type="entry name" value="DNA_gyraseA_C"/>
    <property type="match status" value="3"/>
</dbReference>
<dbReference type="Proteomes" id="UP000677305">
    <property type="component" value="Chromosome"/>
</dbReference>
<evidence type="ECO:0000256" key="3">
    <source>
        <dbReference type="ARBA" id="ARBA00012895"/>
    </source>
</evidence>
<sequence>MKKNIKLPDLANQNILIADYEDEMKQSYIDYAMSVIAARALPDIRDGLKPVQRRTLYAMKDLNVTPDKPYRKCARIVGDTMGKYHPHGDGSIYNSMVRMAQDFTYKQELIDGHGNFGSIDGDGAAAMRYTEAKLKPISLELLEDIDKDIVEMKTNFDETLMEPTVLPAKFPNALVNGMTGIAVGMSTNFPTHNLGEIIDGTIAYIQDEDITVKELMTHIKGPDFPTGGVIANKNQLEDIYTTGKGKIKIRAKIDIEKNSNGKHHIIIKEIPYTLIGNKSNLIENLAELVKNKKINGIQDIRDESSRGEIEIIIETKKDVDPDILVNKLYSKTKLEDNFSVNMLALHKQKPYLFNLKSSLQKFVEFQQEIYTKRYQFLLNKELDKKEGTEGLLRAYDEIDIIIEAIRGAKNAKAVKKCLMTGDTTDINFRTKKSENLAKKFDYTERQATIILEMRLYKLVGLEKLEVEKQYREIMRKIKRYEKILGNKKELNKTIIVELQRISDKYSTNRKTQLKNLETFNVIEEDIVEDVYVLVDDKNYIKTVDPNIFEKNKEKILSEMKCVIDATTKDKISLFDEEGYLYKIKVDDIPKTKLSDKGTAISVLTSINEDHIIMIDKLLDNDKLLFVTKYGLIKHVDTKEFNSSRSKIAATKLNDNDSVIKIIKPNNEDKLITITANGYALIISTDEIPNQKRNAKGVNLIKLGNNDHIIDIAFVDSEQKTIQVDVDGQINKKNISAIGIHKRNSKGKQIIPSSKNIIGFLQKK</sequence>
<dbReference type="CDD" id="cd00187">
    <property type="entry name" value="TOP4c"/>
    <property type="match status" value="1"/>
</dbReference>
<dbReference type="InterPro" id="IPR002205">
    <property type="entry name" value="Topo_IIA_dom_A"/>
</dbReference>
<dbReference type="InterPro" id="IPR006691">
    <property type="entry name" value="GyrA/parC_rep"/>
</dbReference>
<dbReference type="PROSITE" id="PS52040">
    <property type="entry name" value="TOPO_IIA"/>
    <property type="match status" value="1"/>
</dbReference>
<dbReference type="GO" id="GO:0006265">
    <property type="term" value="P:DNA topological change"/>
    <property type="evidence" value="ECO:0007669"/>
    <property type="project" value="UniProtKB-UniRule"/>
</dbReference>
<dbReference type="AlphaFoldDB" id="A0A8J8MFD1"/>
<feature type="domain" description="Topo IIA-type catalytic" evidence="8">
    <location>
        <begin position="41"/>
        <end position="526"/>
    </location>
</feature>
<evidence type="ECO:0000256" key="7">
    <source>
        <dbReference type="PROSITE-ProRule" id="PRU01384"/>
    </source>
</evidence>
<keyword evidence="10" id="KW-1185">Reference proteome</keyword>
<protein>
    <recommendedName>
        <fullName evidence="3">DNA topoisomerase (ATP-hydrolyzing)</fullName>
        <ecNumber evidence="3">5.6.2.2</ecNumber>
    </recommendedName>
</protein>
<dbReference type="GO" id="GO:0009330">
    <property type="term" value="C:DNA topoisomerase type II (double strand cut, ATP-hydrolyzing) complex"/>
    <property type="evidence" value="ECO:0007669"/>
    <property type="project" value="TreeGrafter"/>
</dbReference>